<protein>
    <submittedName>
        <fullName evidence="3">PepSY domain-containing protein</fullName>
    </submittedName>
</protein>
<evidence type="ECO:0000259" key="2">
    <source>
        <dbReference type="Pfam" id="PF13670"/>
    </source>
</evidence>
<accession>A0A6M0QTG0</accession>
<evidence type="ECO:0000313" key="3">
    <source>
        <dbReference type="EMBL" id="NEY90755.1"/>
    </source>
</evidence>
<dbReference type="Pfam" id="PF13670">
    <property type="entry name" value="PepSY_2"/>
    <property type="match status" value="1"/>
</dbReference>
<gene>
    <name evidence="3" type="ORF">G4Z14_10645</name>
</gene>
<proteinExistence type="predicted"/>
<evidence type="ECO:0000313" key="4">
    <source>
        <dbReference type="Proteomes" id="UP000477782"/>
    </source>
</evidence>
<comment type="caution">
    <text evidence="3">The sequence shown here is derived from an EMBL/GenBank/DDBJ whole genome shotgun (WGS) entry which is preliminary data.</text>
</comment>
<reference evidence="3 4" key="1">
    <citation type="submission" date="2020-02" db="EMBL/GenBank/DDBJ databases">
        <authorList>
            <person name="Chen W.-M."/>
        </authorList>
    </citation>
    <scope>NUCLEOTIDE SEQUENCE [LARGE SCALE GENOMIC DNA]</scope>
    <source>
        <strain evidence="3 4">KMS-5</strain>
    </source>
</reference>
<dbReference type="RefSeq" id="WP_164625522.1">
    <property type="nucleotide sequence ID" value="NZ_JAAIVJ010000005.1"/>
</dbReference>
<name>A0A6M0QTG0_9RHOB</name>
<keyword evidence="1" id="KW-0732">Signal</keyword>
<feature type="chain" id="PRO_5026676043" evidence="1">
    <location>
        <begin position="21"/>
        <end position="87"/>
    </location>
</feature>
<sequence length="87" mass="8774">MKPLFALALGLTLAPFAAMALPAVGDVVGTTPEAATAALEAAGCKVASFEPEDGQIEAKCTDAATSKMMEIYIDPKTGAVTGVKSDD</sequence>
<dbReference type="Proteomes" id="UP000477782">
    <property type="component" value="Unassembled WGS sequence"/>
</dbReference>
<feature type="signal peptide" evidence="1">
    <location>
        <begin position="1"/>
        <end position="20"/>
    </location>
</feature>
<feature type="domain" description="PepSY" evidence="2">
    <location>
        <begin position="5"/>
        <end position="82"/>
    </location>
</feature>
<keyword evidence="4" id="KW-1185">Reference proteome</keyword>
<dbReference type="InterPro" id="IPR025711">
    <property type="entry name" value="PepSY"/>
</dbReference>
<evidence type="ECO:0000256" key="1">
    <source>
        <dbReference type="SAM" id="SignalP"/>
    </source>
</evidence>
<dbReference type="EMBL" id="JAAIVJ010000005">
    <property type="protein sequence ID" value="NEY90755.1"/>
    <property type="molecule type" value="Genomic_DNA"/>
</dbReference>
<dbReference type="AlphaFoldDB" id="A0A6M0QTG0"/>
<organism evidence="3 4">
    <name type="scientific">Tabrizicola oligotrophica</name>
    <dbReference type="NCBI Taxonomy" id="2710650"/>
    <lineage>
        <taxon>Bacteria</taxon>
        <taxon>Pseudomonadati</taxon>
        <taxon>Pseudomonadota</taxon>
        <taxon>Alphaproteobacteria</taxon>
        <taxon>Rhodobacterales</taxon>
        <taxon>Paracoccaceae</taxon>
        <taxon>Tabrizicola</taxon>
    </lineage>
</organism>